<sequence>MKKLIIILIALLGLTGCAAINKESGGIIHRFKQERKLAEAVKLLEKGDEAAATKLLKEITTAEGTPGVTDEALFRLSLMQLRPDVGRDGLEQTQKSLEHLLREYPSSSWTRMAWPLMEFLTSAEELQRQNRNLKILNLSLNKENKEQQHIKSLNLSLTKENKELRQAIERLKNLDLELEQKTKH</sequence>
<dbReference type="KEGG" id="gur:Gura_2820"/>
<dbReference type="EMBL" id="CP000698">
    <property type="protein sequence ID" value="ABQ26993.1"/>
    <property type="molecule type" value="Genomic_DNA"/>
</dbReference>
<gene>
    <name evidence="2" type="ordered locus">Gura_2820</name>
</gene>
<dbReference type="HOGENOM" id="CLU_1592205_0_0_7"/>
<reference evidence="2 3" key="1">
    <citation type="submission" date="2007-05" db="EMBL/GenBank/DDBJ databases">
        <title>Complete sequence of Geobacter uraniireducens Rf4.</title>
        <authorList>
            <consortium name="US DOE Joint Genome Institute"/>
            <person name="Copeland A."/>
            <person name="Lucas S."/>
            <person name="Lapidus A."/>
            <person name="Barry K."/>
            <person name="Detter J.C."/>
            <person name="Glavina del Rio T."/>
            <person name="Hammon N."/>
            <person name="Israni S."/>
            <person name="Dalin E."/>
            <person name="Tice H."/>
            <person name="Pitluck S."/>
            <person name="Chertkov O."/>
            <person name="Brettin T."/>
            <person name="Bruce D."/>
            <person name="Han C."/>
            <person name="Schmutz J."/>
            <person name="Larimer F."/>
            <person name="Land M."/>
            <person name="Hauser L."/>
            <person name="Kyrpides N."/>
            <person name="Mikhailova N."/>
            <person name="Shelobolina E."/>
            <person name="Aklujkar M."/>
            <person name="Lovley D."/>
            <person name="Richardson P."/>
        </authorList>
    </citation>
    <scope>NUCLEOTIDE SEQUENCE [LARGE SCALE GENOMIC DNA]</scope>
    <source>
        <strain evidence="2 3">Rf4</strain>
    </source>
</reference>
<feature type="coiled-coil region" evidence="1">
    <location>
        <begin position="116"/>
        <end position="184"/>
    </location>
</feature>
<evidence type="ECO:0000256" key="1">
    <source>
        <dbReference type="SAM" id="Coils"/>
    </source>
</evidence>
<dbReference type="AlphaFoldDB" id="A5G5C5"/>
<evidence type="ECO:0000313" key="3">
    <source>
        <dbReference type="Proteomes" id="UP000006695"/>
    </source>
</evidence>
<dbReference type="RefSeq" id="WP_011939667.1">
    <property type="nucleotide sequence ID" value="NC_009483.1"/>
</dbReference>
<protein>
    <recommendedName>
        <fullName evidence="4">Lipoprotein</fullName>
    </recommendedName>
</protein>
<name>A5G5C5_GEOUR</name>
<keyword evidence="1" id="KW-0175">Coiled coil</keyword>
<dbReference type="PROSITE" id="PS51257">
    <property type="entry name" value="PROKAR_LIPOPROTEIN"/>
    <property type="match status" value="1"/>
</dbReference>
<organism evidence="2 3">
    <name type="scientific">Geotalea uraniireducens (strain Rf4)</name>
    <name type="common">Geobacter uraniireducens</name>
    <dbReference type="NCBI Taxonomy" id="351605"/>
    <lineage>
        <taxon>Bacteria</taxon>
        <taxon>Pseudomonadati</taxon>
        <taxon>Thermodesulfobacteriota</taxon>
        <taxon>Desulfuromonadia</taxon>
        <taxon>Geobacterales</taxon>
        <taxon>Geobacteraceae</taxon>
        <taxon>Geotalea</taxon>
    </lineage>
</organism>
<keyword evidence="3" id="KW-1185">Reference proteome</keyword>
<evidence type="ECO:0000313" key="2">
    <source>
        <dbReference type="EMBL" id="ABQ26993.1"/>
    </source>
</evidence>
<evidence type="ECO:0008006" key="4">
    <source>
        <dbReference type="Google" id="ProtNLM"/>
    </source>
</evidence>
<dbReference type="STRING" id="351605.Gura_2820"/>
<dbReference type="OrthoDB" id="5396374at2"/>
<proteinExistence type="predicted"/>
<accession>A5G5C5</accession>
<dbReference type="Proteomes" id="UP000006695">
    <property type="component" value="Chromosome"/>
</dbReference>